<dbReference type="AlphaFoldDB" id="A0A2T2P1X0"/>
<keyword evidence="3" id="KW-1185">Reference proteome</keyword>
<gene>
    <name evidence="2" type="ORF">BS50DRAFT_232233</name>
</gene>
<name>A0A2T2P1X0_CORCC</name>
<sequence length="152" mass="16554">MDRRAPTLPCFSIILSPLRAQSTPLPAVASPSRFQPRRLEGRECGNAGPGSQLLEGPVWDEVGGEGTTYIRDRTTGSRLQGHPASKNSYGPPIYRLLHYFLFNTDPAQRTLTEDHSALRAIMAPVSRTKAGTRPASLSPPPMYSVHVSPKCS</sequence>
<reference evidence="2 3" key="1">
    <citation type="journal article" date="2018" name="Front. Microbiol.">
        <title>Genome-Wide Analysis of Corynespora cassiicola Leaf Fall Disease Putative Effectors.</title>
        <authorList>
            <person name="Lopez D."/>
            <person name="Ribeiro S."/>
            <person name="Label P."/>
            <person name="Fumanal B."/>
            <person name="Venisse J.S."/>
            <person name="Kohler A."/>
            <person name="de Oliveira R.R."/>
            <person name="Labutti K."/>
            <person name="Lipzen A."/>
            <person name="Lail K."/>
            <person name="Bauer D."/>
            <person name="Ohm R.A."/>
            <person name="Barry K.W."/>
            <person name="Spatafora J."/>
            <person name="Grigoriev I.V."/>
            <person name="Martin F.M."/>
            <person name="Pujade-Renaud V."/>
        </authorList>
    </citation>
    <scope>NUCLEOTIDE SEQUENCE [LARGE SCALE GENOMIC DNA]</scope>
    <source>
        <strain evidence="2 3">Philippines</strain>
    </source>
</reference>
<protein>
    <submittedName>
        <fullName evidence="2">Uncharacterized protein</fullName>
    </submittedName>
</protein>
<feature type="region of interest" description="Disordered" evidence="1">
    <location>
        <begin position="129"/>
        <end position="152"/>
    </location>
</feature>
<proteinExistence type="predicted"/>
<dbReference type="EMBL" id="KZ678130">
    <property type="protein sequence ID" value="PSN71633.1"/>
    <property type="molecule type" value="Genomic_DNA"/>
</dbReference>
<organism evidence="2 3">
    <name type="scientific">Corynespora cassiicola Philippines</name>
    <dbReference type="NCBI Taxonomy" id="1448308"/>
    <lineage>
        <taxon>Eukaryota</taxon>
        <taxon>Fungi</taxon>
        <taxon>Dikarya</taxon>
        <taxon>Ascomycota</taxon>
        <taxon>Pezizomycotina</taxon>
        <taxon>Dothideomycetes</taxon>
        <taxon>Pleosporomycetidae</taxon>
        <taxon>Pleosporales</taxon>
        <taxon>Corynesporascaceae</taxon>
        <taxon>Corynespora</taxon>
    </lineage>
</organism>
<accession>A0A2T2P1X0</accession>
<dbReference type="Proteomes" id="UP000240883">
    <property type="component" value="Unassembled WGS sequence"/>
</dbReference>
<evidence type="ECO:0000313" key="3">
    <source>
        <dbReference type="Proteomes" id="UP000240883"/>
    </source>
</evidence>
<evidence type="ECO:0000313" key="2">
    <source>
        <dbReference type="EMBL" id="PSN71633.1"/>
    </source>
</evidence>
<evidence type="ECO:0000256" key="1">
    <source>
        <dbReference type="SAM" id="MobiDB-lite"/>
    </source>
</evidence>